<evidence type="ECO:0008006" key="4">
    <source>
        <dbReference type="Google" id="ProtNLM"/>
    </source>
</evidence>
<evidence type="ECO:0000256" key="1">
    <source>
        <dbReference type="SAM" id="Phobius"/>
    </source>
</evidence>
<feature type="transmembrane region" description="Helical" evidence="1">
    <location>
        <begin position="309"/>
        <end position="327"/>
    </location>
</feature>
<feature type="transmembrane region" description="Helical" evidence="1">
    <location>
        <begin position="179"/>
        <end position="201"/>
    </location>
</feature>
<dbReference type="PANTHER" id="PTHR34289">
    <property type="entry name" value="PROTEIN, PUTATIVE (DUF819)-RELATED"/>
    <property type="match status" value="1"/>
</dbReference>
<feature type="transmembrane region" description="Helical" evidence="1">
    <location>
        <begin position="283"/>
        <end position="302"/>
    </location>
</feature>
<dbReference type="Proteomes" id="UP000006327">
    <property type="component" value="Unassembled WGS sequence"/>
</dbReference>
<dbReference type="EMBL" id="BAEO01000027">
    <property type="protein sequence ID" value="GAC19081.1"/>
    <property type="molecule type" value="Genomic_DNA"/>
</dbReference>
<protein>
    <recommendedName>
        <fullName evidence="4">DUF819 family protein</fullName>
    </recommendedName>
</protein>
<proteinExistence type="predicted"/>
<keyword evidence="1" id="KW-0472">Membrane</keyword>
<feature type="transmembrane region" description="Helical" evidence="1">
    <location>
        <begin position="366"/>
        <end position="387"/>
    </location>
</feature>
<dbReference type="AlphaFoldDB" id="K6Y528"/>
<dbReference type="RefSeq" id="WP_007619495.1">
    <property type="nucleotide sequence ID" value="NZ_BAEO01000027.1"/>
</dbReference>
<dbReference type="STRING" id="493475.GARC_2114"/>
<dbReference type="Pfam" id="PF05684">
    <property type="entry name" value="DUF819"/>
    <property type="match status" value="1"/>
</dbReference>
<keyword evidence="1" id="KW-0812">Transmembrane</keyword>
<name>K6Y528_9ALTE</name>
<dbReference type="PANTHER" id="PTHR34289:SF8">
    <property type="entry name" value="DUF819 DOMAIN-CONTAINING PROTEIN"/>
    <property type="match status" value="1"/>
</dbReference>
<dbReference type="InterPro" id="IPR008537">
    <property type="entry name" value="DUF819"/>
</dbReference>
<dbReference type="PRINTS" id="PR00173">
    <property type="entry name" value="EDTRNSPORT"/>
</dbReference>
<feature type="transmembrane region" description="Helical" evidence="1">
    <location>
        <begin position="339"/>
        <end position="359"/>
    </location>
</feature>
<keyword evidence="3" id="KW-1185">Reference proteome</keyword>
<feature type="transmembrane region" description="Helical" evidence="1">
    <location>
        <begin position="16"/>
        <end position="36"/>
    </location>
</feature>
<accession>K6Y528</accession>
<sequence>MSTQNLTDQALVHTPFFTNDATVMGILAILLGLVFYTANSQASFWRKFYMFVPSVLLCYFLPSLLNTFGLIDGENSQLYFVASRYLLPACLVLLTISVDLKAIAKLGSKAVILFFTGTLGIVIGGPIALLLVATFYPELLGVEGPDAVWRGMTTVAGSWIGGSANQAAMKEIYGAGDQMFSAMVTVDIIVANLWMAVLLIMAANAKAIDAKTGADTSAIDELKAKVKSFQAEHSRIPSLTDIMLIVAVGLGVTGFAHMFADTITPYFVENYPGLAKFSFHSKFFWMIVFASTVGVALSFTKVRQLEGAGASKIGSAFLYILIATIGMKMDVTMIAEQPLFFVIGAIWMLIHASLMLIVAKLIKAPLFYMAVGSQANVGGAASAPVVASAFHPSLAPVAVMLAVLGYTVGTYMAWFCGQILQSIN</sequence>
<organism evidence="2 3">
    <name type="scientific">Paraglaciecola arctica BSs20135</name>
    <dbReference type="NCBI Taxonomy" id="493475"/>
    <lineage>
        <taxon>Bacteria</taxon>
        <taxon>Pseudomonadati</taxon>
        <taxon>Pseudomonadota</taxon>
        <taxon>Gammaproteobacteria</taxon>
        <taxon>Alteromonadales</taxon>
        <taxon>Alteromonadaceae</taxon>
        <taxon>Paraglaciecola</taxon>
    </lineage>
</organism>
<evidence type="ECO:0000313" key="2">
    <source>
        <dbReference type="EMBL" id="GAC19081.1"/>
    </source>
</evidence>
<keyword evidence="1" id="KW-1133">Transmembrane helix</keyword>
<dbReference type="OrthoDB" id="653763at2"/>
<feature type="transmembrane region" description="Helical" evidence="1">
    <location>
        <begin position="48"/>
        <end position="71"/>
    </location>
</feature>
<feature type="transmembrane region" description="Helical" evidence="1">
    <location>
        <begin position="242"/>
        <end position="263"/>
    </location>
</feature>
<feature type="transmembrane region" description="Helical" evidence="1">
    <location>
        <begin position="393"/>
        <end position="414"/>
    </location>
</feature>
<evidence type="ECO:0000313" key="3">
    <source>
        <dbReference type="Proteomes" id="UP000006327"/>
    </source>
</evidence>
<feature type="transmembrane region" description="Helical" evidence="1">
    <location>
        <begin position="77"/>
        <end position="98"/>
    </location>
</feature>
<gene>
    <name evidence="2" type="ORF">GARC_2114</name>
</gene>
<dbReference type="eggNOG" id="COG5505">
    <property type="taxonomic scope" value="Bacteria"/>
</dbReference>
<comment type="caution">
    <text evidence="2">The sequence shown here is derived from an EMBL/GenBank/DDBJ whole genome shotgun (WGS) entry which is preliminary data.</text>
</comment>
<reference evidence="2 3" key="1">
    <citation type="journal article" date="2017" name="Antonie Van Leeuwenhoek">
        <title>Rhizobium rhizosphaerae sp. nov., a novel species isolated from rice rhizosphere.</title>
        <authorList>
            <person name="Zhao J.J."/>
            <person name="Zhang J."/>
            <person name="Zhang R.J."/>
            <person name="Zhang C.W."/>
            <person name="Yin H.Q."/>
            <person name="Zhang X.X."/>
        </authorList>
    </citation>
    <scope>NUCLEOTIDE SEQUENCE [LARGE SCALE GENOMIC DNA]</scope>
    <source>
        <strain evidence="2 3">BSs20135</strain>
    </source>
</reference>
<feature type="transmembrane region" description="Helical" evidence="1">
    <location>
        <begin position="110"/>
        <end position="136"/>
    </location>
</feature>